<keyword evidence="1" id="KW-0812">Transmembrane</keyword>
<feature type="transmembrane region" description="Helical" evidence="1">
    <location>
        <begin position="39"/>
        <end position="60"/>
    </location>
</feature>
<protein>
    <submittedName>
        <fullName evidence="2">DUF2842 domain-containing protein</fullName>
    </submittedName>
</protein>
<keyword evidence="1" id="KW-1133">Transmembrane helix</keyword>
<dbReference type="Proteomes" id="UP000325684">
    <property type="component" value="Unassembled WGS sequence"/>
</dbReference>
<name>A0A5N3P8V3_9HYPH</name>
<dbReference type="AlphaFoldDB" id="A0A5N3P8V3"/>
<evidence type="ECO:0000256" key="1">
    <source>
        <dbReference type="SAM" id="Phobius"/>
    </source>
</evidence>
<feature type="transmembrane region" description="Helical" evidence="1">
    <location>
        <begin position="12"/>
        <end position="33"/>
    </location>
</feature>
<organism evidence="2 3">
    <name type="scientific">Microvirga brassicacearum</name>
    <dbReference type="NCBI Taxonomy" id="2580413"/>
    <lineage>
        <taxon>Bacteria</taxon>
        <taxon>Pseudomonadati</taxon>
        <taxon>Pseudomonadota</taxon>
        <taxon>Alphaproteobacteria</taxon>
        <taxon>Hyphomicrobiales</taxon>
        <taxon>Methylobacteriaceae</taxon>
        <taxon>Microvirga</taxon>
    </lineage>
</organism>
<keyword evidence="3" id="KW-1185">Reference proteome</keyword>
<proteinExistence type="predicted"/>
<keyword evidence="1" id="KW-0472">Membrane</keyword>
<sequence>MRMRTRKLVGTIVMLVFIGFYVLFAMAAAEGTITRAPKLLQTVFYIVLGLVWILPLLPLIRWMGKPDKT</sequence>
<dbReference type="EMBL" id="VCMV01000024">
    <property type="protein sequence ID" value="KAB0266091.1"/>
    <property type="molecule type" value="Genomic_DNA"/>
</dbReference>
<accession>A0A5N3P8V3</accession>
<comment type="caution">
    <text evidence="2">The sequence shown here is derived from an EMBL/GenBank/DDBJ whole genome shotgun (WGS) entry which is preliminary data.</text>
</comment>
<dbReference type="InterPro" id="IPR021265">
    <property type="entry name" value="DUF2842"/>
</dbReference>
<evidence type="ECO:0000313" key="2">
    <source>
        <dbReference type="EMBL" id="KAB0266091.1"/>
    </source>
</evidence>
<reference evidence="2 3" key="1">
    <citation type="journal article" date="2019" name="Microorganisms">
        <title>Genome Insights into the Novel Species Microvirga brassicacearum, a Rapeseed Endophyte with Biotechnological Potential.</title>
        <authorList>
            <person name="Jimenez-Gomez A."/>
            <person name="Saati-Santamaria Z."/>
            <person name="Igual J.M."/>
            <person name="Rivas R."/>
            <person name="Mateos P.F."/>
            <person name="Garcia-Fraile P."/>
        </authorList>
    </citation>
    <scope>NUCLEOTIDE SEQUENCE [LARGE SCALE GENOMIC DNA]</scope>
    <source>
        <strain evidence="2 3">CDVBN77</strain>
    </source>
</reference>
<evidence type="ECO:0000313" key="3">
    <source>
        <dbReference type="Proteomes" id="UP000325684"/>
    </source>
</evidence>
<dbReference type="OrthoDB" id="7510023at2"/>
<dbReference type="Pfam" id="PF11003">
    <property type="entry name" value="DUF2842"/>
    <property type="match status" value="1"/>
</dbReference>
<gene>
    <name evidence="2" type="ORF">FEZ63_15130</name>
</gene>